<dbReference type="EMBL" id="CP046640">
    <property type="protein sequence ID" value="QTL98927.1"/>
    <property type="molecule type" value="Genomic_DNA"/>
</dbReference>
<dbReference type="Proteomes" id="UP000665020">
    <property type="component" value="Chromosome"/>
</dbReference>
<dbReference type="Pfam" id="PF13673">
    <property type="entry name" value="Acetyltransf_10"/>
    <property type="match status" value="1"/>
</dbReference>
<dbReference type="Gene3D" id="3.40.630.30">
    <property type="match status" value="1"/>
</dbReference>
<evidence type="ECO:0000259" key="1">
    <source>
        <dbReference type="PROSITE" id="PS51186"/>
    </source>
</evidence>
<protein>
    <submittedName>
        <fullName evidence="2">GNAT family N-acetyltransferase</fullName>
    </submittedName>
</protein>
<organism evidence="2 3">
    <name type="scientific">Iocasia fonsfrigidae</name>
    <dbReference type="NCBI Taxonomy" id="2682810"/>
    <lineage>
        <taxon>Bacteria</taxon>
        <taxon>Bacillati</taxon>
        <taxon>Bacillota</taxon>
        <taxon>Clostridia</taxon>
        <taxon>Halanaerobiales</taxon>
        <taxon>Halanaerobiaceae</taxon>
        <taxon>Iocasia</taxon>
    </lineage>
</organism>
<accession>A0A8A7KJB9</accession>
<dbReference type="InterPro" id="IPR016181">
    <property type="entry name" value="Acyl_CoA_acyltransferase"/>
</dbReference>
<gene>
    <name evidence="2" type="ORF">GM661_13635</name>
</gene>
<dbReference type="PROSITE" id="PS51186">
    <property type="entry name" value="GNAT"/>
    <property type="match status" value="1"/>
</dbReference>
<dbReference type="KEGG" id="ifn:GM661_13635"/>
<reference evidence="2" key="1">
    <citation type="submission" date="2019-12" db="EMBL/GenBank/DDBJ databases">
        <authorList>
            <person name="zhang j."/>
            <person name="sun C.M."/>
        </authorList>
    </citation>
    <scope>NUCLEOTIDE SEQUENCE</scope>
    <source>
        <strain evidence="2">NS-1</strain>
    </source>
</reference>
<dbReference type="AlphaFoldDB" id="A0A8A7KJB9"/>
<dbReference type="InterPro" id="IPR000182">
    <property type="entry name" value="GNAT_dom"/>
</dbReference>
<dbReference type="GO" id="GO:0004343">
    <property type="term" value="F:glucosamine 6-phosphate N-acetyltransferase activity"/>
    <property type="evidence" value="ECO:0007669"/>
    <property type="project" value="TreeGrafter"/>
</dbReference>
<proteinExistence type="predicted"/>
<dbReference type="PANTHER" id="PTHR13355">
    <property type="entry name" value="GLUCOSAMINE 6-PHOSPHATE N-ACETYLTRANSFERASE"/>
    <property type="match status" value="1"/>
</dbReference>
<dbReference type="CDD" id="cd04301">
    <property type="entry name" value="NAT_SF"/>
    <property type="match status" value="1"/>
</dbReference>
<dbReference type="SUPFAM" id="SSF55729">
    <property type="entry name" value="Acyl-CoA N-acyltransferases (Nat)"/>
    <property type="match status" value="1"/>
</dbReference>
<evidence type="ECO:0000313" key="2">
    <source>
        <dbReference type="EMBL" id="QTL98927.1"/>
    </source>
</evidence>
<feature type="domain" description="N-acetyltransferase" evidence="1">
    <location>
        <begin position="10"/>
        <end position="149"/>
    </location>
</feature>
<evidence type="ECO:0000313" key="3">
    <source>
        <dbReference type="Proteomes" id="UP000665020"/>
    </source>
</evidence>
<keyword evidence="3" id="KW-1185">Reference proteome</keyword>
<dbReference type="InterPro" id="IPR039143">
    <property type="entry name" value="GNPNAT1-like"/>
</dbReference>
<sequence length="149" mass="16716">MKEMKRKMGIIIKEVSSKTDLEDVLALREEVFIEEQGIDPALERDSYDQAAVHVLAQEGSKVIACGRVIFNDSYGKIGRVAVAKSWRKQGIGRKICQKIIAIADERNCSRLVLEAQVDAVDFYRKLGFETNGDIFQEAGIEHIKMTATL</sequence>
<name>A0A8A7KJB9_9FIRM</name>
<dbReference type="PANTHER" id="PTHR13355:SF11">
    <property type="entry name" value="GLUCOSAMINE 6-PHOSPHATE N-ACETYLTRANSFERASE"/>
    <property type="match status" value="1"/>
</dbReference>